<dbReference type="SMART" id="SM00028">
    <property type="entry name" value="TPR"/>
    <property type="match status" value="8"/>
</dbReference>
<sequence length="770" mass="84828">MRLWQRCSRNWFFTLTMHDYSSRFSRALNLHQQGLLEPAYAEYHSLLRTNPRDINVLNFLGVLCFQRGDPSEAAKCLKKCIKLKPDFAEAHYNLGQGLLKSDAVPSAIESLKRAVALSKNYVAAHLALSEAFSVQKRYREALIHAERVVAISPDHVAGWVNVGVMKFALGDVGSALAACDRALHLRQGFPPALLNRARFCRAQGDLQQAVATFRDVVGAYGSDVEVLVEFCETLIEAGRPDDAVVVSEHVLKLDRQNVAAHLLRGRSLLSLDREGAAEAFAMACDLAPGAPDALMWLGECRRKYGELDEAERLFMRAAELAPDDIQPKYSLAALYGDKGDFDRACQGFDDVLAMSPDNLPAISGKLAVGLYSDTCDAEENIRLAREYGRLVERNVGAPFSSWSVEADPGRLKVGFVSGDLREHSVGHFLEDFLSSVDQSRIQLYAYPTHRRADELTARILPHFSAWKPLSGMTDRAAAEMIRADGIHVLVDLSGHSLDGRLPVFALRPAPVQCCWLGYCATTGLSAMGYYLADASTLPSELEAQFVERVWRMPRSYLCFSRPRIDIPVAPLPALAAGRVTFGSFNNLSKIGSRVVKVWSDVLHAVPNSRLIIKASQLQDPEACRMTHARFSACGVEPGRVQLLGPINRRAEHLAAYGAVDIALDTFPYNGVTTTAEALWMGVPVLTLAGSRFLSRQGMGILESAGLGDWVATDESVFVEKAAAFSSTIERLAETRASMRARLSRSAVFQPVDFAKDFENAMWEMWRQGGQ</sequence>
<evidence type="ECO:0000256" key="5">
    <source>
        <dbReference type="ARBA" id="ARBA00022679"/>
    </source>
</evidence>
<reference evidence="10" key="1">
    <citation type="submission" date="2020-11" db="EMBL/GenBank/DDBJ databases">
        <title>Azospira restricta DSM 18626 genome sequence.</title>
        <authorList>
            <person name="Moe W.M."/>
        </authorList>
    </citation>
    <scope>NUCLEOTIDE SEQUENCE</scope>
    <source>
        <strain evidence="10">DSM 18626</strain>
    </source>
</reference>
<dbReference type="Pfam" id="PF13432">
    <property type="entry name" value="TPR_16"/>
    <property type="match status" value="1"/>
</dbReference>
<dbReference type="RefSeq" id="WP_203387241.1">
    <property type="nucleotide sequence ID" value="NZ_CP064781.1"/>
</dbReference>
<dbReference type="Pfam" id="PF13844">
    <property type="entry name" value="Glyco_transf_41"/>
    <property type="match status" value="2"/>
</dbReference>
<dbReference type="EC" id="2.4.1.255" evidence="3"/>
<feature type="domain" description="O-GlcNAc transferase C-terminal" evidence="9">
    <location>
        <begin position="406"/>
        <end position="557"/>
    </location>
</feature>
<keyword evidence="6" id="KW-0677">Repeat</keyword>
<dbReference type="Pfam" id="PF13414">
    <property type="entry name" value="TPR_11"/>
    <property type="match status" value="1"/>
</dbReference>
<feature type="repeat" description="TPR" evidence="8">
    <location>
        <begin position="54"/>
        <end position="87"/>
    </location>
</feature>
<evidence type="ECO:0000256" key="8">
    <source>
        <dbReference type="PROSITE-ProRule" id="PRU00339"/>
    </source>
</evidence>
<feature type="repeat" description="TPR" evidence="8">
    <location>
        <begin position="88"/>
        <end position="121"/>
    </location>
</feature>
<feature type="repeat" description="TPR" evidence="8">
    <location>
        <begin position="325"/>
        <end position="358"/>
    </location>
</feature>
<keyword evidence="7 8" id="KW-0802">TPR repeat</keyword>
<evidence type="ECO:0000256" key="2">
    <source>
        <dbReference type="ARBA" id="ARBA00005386"/>
    </source>
</evidence>
<dbReference type="GO" id="GO:0097363">
    <property type="term" value="F:protein O-acetylglucosaminyltransferase activity"/>
    <property type="evidence" value="ECO:0007669"/>
    <property type="project" value="UniProtKB-EC"/>
</dbReference>
<evidence type="ECO:0000259" key="9">
    <source>
        <dbReference type="Pfam" id="PF13844"/>
    </source>
</evidence>
<dbReference type="InterPro" id="IPR051939">
    <property type="entry name" value="Glycosyltr_41/O-GlcNAc_trsf"/>
</dbReference>
<comment type="pathway">
    <text evidence="1">Protein modification; protein glycosylation.</text>
</comment>
<keyword evidence="5" id="KW-0808">Transferase</keyword>
<evidence type="ECO:0000256" key="6">
    <source>
        <dbReference type="ARBA" id="ARBA00022737"/>
    </source>
</evidence>
<feature type="domain" description="O-GlcNAc transferase C-terminal" evidence="9">
    <location>
        <begin position="577"/>
        <end position="755"/>
    </location>
</feature>
<dbReference type="Gene3D" id="1.25.40.10">
    <property type="entry name" value="Tetratricopeptide repeat domain"/>
    <property type="match status" value="2"/>
</dbReference>
<name>A0A974Y368_9RHOO</name>
<evidence type="ECO:0000256" key="3">
    <source>
        <dbReference type="ARBA" id="ARBA00011970"/>
    </source>
</evidence>
<dbReference type="EMBL" id="CP064781">
    <property type="protein sequence ID" value="QRJ63709.1"/>
    <property type="molecule type" value="Genomic_DNA"/>
</dbReference>
<dbReference type="KEGG" id="ares:IWH25_18545"/>
<dbReference type="PANTHER" id="PTHR44835:SF1">
    <property type="entry name" value="PROTEIN O-GLCNAC TRANSFERASE"/>
    <property type="match status" value="1"/>
</dbReference>
<dbReference type="Pfam" id="PF14559">
    <property type="entry name" value="TPR_19"/>
    <property type="match status" value="1"/>
</dbReference>
<dbReference type="AlphaFoldDB" id="A0A974Y368"/>
<evidence type="ECO:0000256" key="4">
    <source>
        <dbReference type="ARBA" id="ARBA00022676"/>
    </source>
</evidence>
<keyword evidence="4" id="KW-0328">Glycosyltransferase</keyword>
<dbReference type="SUPFAM" id="SSF48452">
    <property type="entry name" value="TPR-like"/>
    <property type="match status" value="2"/>
</dbReference>
<organism evidence="10 11">
    <name type="scientific">Azospira restricta</name>
    <dbReference type="NCBI Taxonomy" id="404405"/>
    <lineage>
        <taxon>Bacteria</taxon>
        <taxon>Pseudomonadati</taxon>
        <taxon>Pseudomonadota</taxon>
        <taxon>Betaproteobacteria</taxon>
        <taxon>Rhodocyclales</taxon>
        <taxon>Rhodocyclaceae</taxon>
        <taxon>Azospira</taxon>
    </lineage>
</organism>
<feature type="repeat" description="TPR" evidence="8">
    <location>
        <begin position="291"/>
        <end position="324"/>
    </location>
</feature>
<proteinExistence type="inferred from homology"/>
<dbReference type="SUPFAM" id="SSF53756">
    <property type="entry name" value="UDP-Glycosyltransferase/glycogen phosphorylase"/>
    <property type="match status" value="1"/>
</dbReference>
<dbReference type="Gene3D" id="3.40.50.2000">
    <property type="entry name" value="Glycogen Phosphorylase B"/>
    <property type="match status" value="1"/>
</dbReference>
<evidence type="ECO:0000313" key="10">
    <source>
        <dbReference type="EMBL" id="QRJ63709.1"/>
    </source>
</evidence>
<dbReference type="Gene3D" id="3.40.50.11380">
    <property type="match status" value="1"/>
</dbReference>
<comment type="similarity">
    <text evidence="2">Belongs to the glycosyltransferase 41 family. O-GlcNAc transferase subfamily.</text>
</comment>
<dbReference type="InterPro" id="IPR029489">
    <property type="entry name" value="OGT/SEC/SPY_C"/>
</dbReference>
<accession>A0A974Y368</accession>
<dbReference type="PANTHER" id="PTHR44835">
    <property type="entry name" value="UDP-N-ACETYLGLUCOSAMINE--PEPTIDE N-ACETYLGLUCOSAMINYLTRANSFERASE SPINDLY-RELATED"/>
    <property type="match status" value="1"/>
</dbReference>
<dbReference type="Proteomes" id="UP000663444">
    <property type="component" value="Chromosome"/>
</dbReference>
<evidence type="ECO:0000256" key="7">
    <source>
        <dbReference type="ARBA" id="ARBA00022803"/>
    </source>
</evidence>
<protein>
    <recommendedName>
        <fullName evidence="3">protein O-GlcNAc transferase</fullName>
        <ecNumber evidence="3">2.4.1.255</ecNumber>
    </recommendedName>
</protein>
<gene>
    <name evidence="10" type="ORF">IWH25_18545</name>
</gene>
<evidence type="ECO:0000313" key="11">
    <source>
        <dbReference type="Proteomes" id="UP000663444"/>
    </source>
</evidence>
<dbReference type="InterPro" id="IPR011990">
    <property type="entry name" value="TPR-like_helical_dom_sf"/>
</dbReference>
<dbReference type="PROSITE" id="PS50005">
    <property type="entry name" value="TPR"/>
    <property type="match status" value="4"/>
</dbReference>
<dbReference type="InterPro" id="IPR019734">
    <property type="entry name" value="TPR_rpt"/>
</dbReference>
<keyword evidence="11" id="KW-1185">Reference proteome</keyword>
<evidence type="ECO:0000256" key="1">
    <source>
        <dbReference type="ARBA" id="ARBA00004922"/>
    </source>
</evidence>